<evidence type="ECO:0000313" key="2">
    <source>
        <dbReference type="EMBL" id="KNZ63229.1"/>
    </source>
</evidence>
<evidence type="ECO:0000313" key="3">
    <source>
        <dbReference type="Proteomes" id="UP000037035"/>
    </source>
</evidence>
<protein>
    <submittedName>
        <fullName evidence="2">Uncharacterized protein</fullName>
    </submittedName>
</protein>
<dbReference type="Proteomes" id="UP000037035">
    <property type="component" value="Unassembled WGS sequence"/>
</dbReference>
<proteinExistence type="predicted"/>
<dbReference type="VEuPathDB" id="FungiDB:VP01_116g2"/>
<keyword evidence="1" id="KW-0812">Transmembrane</keyword>
<comment type="caution">
    <text evidence="2">The sequence shown here is derived from an EMBL/GenBank/DDBJ whole genome shotgun (WGS) entry which is preliminary data.</text>
</comment>
<dbReference type="AlphaFoldDB" id="A0A0L6VRA8"/>
<keyword evidence="3" id="KW-1185">Reference proteome</keyword>
<accession>A0A0L6VRA8</accession>
<sequence length="1108" mass="126326">MTIDHQGCCLQNIASQVELRMKYSFLLKESYITFAHPIFIEIMFEFHKTVKNQNENVLIHAEGCMFCVEMIITHISYSHHFMTLIFFFYVMIALRICVTALLVSLSISQSKSLTKPTQLSQPIKIGASTCNPPTLDPRTTGLCGAGPEFFFIDFFWGQNATSLMIIISIPTSFRVRNSMVKLISPKQKCFNIFGTTPGFLNIKPFCLKLLKVWGKKLKLTKIHCFAIRIPHPRKSPICVLKIGSVTHLDQRRDFLWVTDPKSAAWLSNNLTVQFMILMQLEGQPNIICKPILSISSSEDESLLLPLSPKPVFKSTKATVSSFGLCVCLNDRDEAPLPAAGLFKAHSKKVSTESPHALHNQTYFSTWLFLKHCYCIIAKGFYYLDFLLTCRGFQLNLGPSSPKIRLNICTTYNQHITGISSVYNQIKRNHLHSSAMEIALKKNTFKKPDACIYRNDYHQICCNLTPKEINEKQFHILGIRPPKPICILKIGSANHLDQCCNFLWVADPKWVGSVSNPLLNNILNSFLFLGQGPLQSISGENLHHGTLLVDTYPVSNGLEMMDKMSIRTQKEGIKEKNQHPHWPPWNQIASWKPVRMTRLQSSQKNKPQKCQVIMIKYTLSMENISKKFYKVKKGAWRNNSQEMEVWLLDLHVGSCSCNSFSCPAPIWELDDVQKKNIKTYKRRRQNSYSDSITGVGRKCQTKTKSQDWFHAISNCVLTFFDYPAIYIYIYIYIYILQPLQLDHITTQSHQTKHVSLKDSFLSFQLFVVILVYSRLKIESFSSSNGNYHSPGQNHSDHPGHTDASLLGFISLLLFSSALLDWFSEPLTGFSLSLISLLFFSVIFLHQSNHIGFLLKIPVNLLPKKSGLGLQNTLKNSSKISKENQQINKIKTKKLILVSLRDTPEYPKACIIGKYKSPSILRNHVILLQKWISHVILHRVTHWAYPQIHTPYEQHEKVPHVQSVRTYSNSFYSNYTQMNCYEHKRCPSLALRWILSDLPHHTVVYQVNSPPTFRVVSLSSFLKVVATRQPHLTSSQLVQVLANYSYIIIHIRTAQLSLLIAIFLTCISSKSTLNKSYPTLSLLTVLVLGISIGSPKHQSIRKSTNSISPT</sequence>
<feature type="transmembrane region" description="Helical" evidence="1">
    <location>
        <begin position="83"/>
        <end position="105"/>
    </location>
</feature>
<keyword evidence="1" id="KW-0472">Membrane</keyword>
<evidence type="ECO:0000256" key="1">
    <source>
        <dbReference type="SAM" id="Phobius"/>
    </source>
</evidence>
<keyword evidence="1" id="KW-1133">Transmembrane helix</keyword>
<gene>
    <name evidence="2" type="ORF">VP01_116g2</name>
</gene>
<name>A0A0L6VRA8_9BASI</name>
<organism evidence="2 3">
    <name type="scientific">Puccinia sorghi</name>
    <dbReference type="NCBI Taxonomy" id="27349"/>
    <lineage>
        <taxon>Eukaryota</taxon>
        <taxon>Fungi</taxon>
        <taxon>Dikarya</taxon>
        <taxon>Basidiomycota</taxon>
        <taxon>Pucciniomycotina</taxon>
        <taxon>Pucciniomycetes</taxon>
        <taxon>Pucciniales</taxon>
        <taxon>Pucciniaceae</taxon>
        <taxon>Puccinia</taxon>
    </lineage>
</organism>
<dbReference type="EMBL" id="LAVV01001888">
    <property type="protein sequence ID" value="KNZ63229.1"/>
    <property type="molecule type" value="Genomic_DNA"/>
</dbReference>
<reference evidence="2 3" key="1">
    <citation type="submission" date="2015-08" db="EMBL/GenBank/DDBJ databases">
        <title>Next Generation Sequencing and Analysis of the Genome of Puccinia sorghi L Schw, the Causal Agent of Maize Common Rust.</title>
        <authorList>
            <person name="Rochi L."/>
            <person name="Burguener G."/>
            <person name="Darino M."/>
            <person name="Turjanski A."/>
            <person name="Kreff E."/>
            <person name="Dieguez M.J."/>
            <person name="Sacco F."/>
        </authorList>
    </citation>
    <scope>NUCLEOTIDE SEQUENCE [LARGE SCALE GENOMIC DNA]</scope>
    <source>
        <strain evidence="2 3">RO10H11247</strain>
    </source>
</reference>